<dbReference type="PANTHER" id="PTHR11178">
    <property type="entry name" value="IRON-SULFUR CLUSTER SCAFFOLD PROTEIN NFU-RELATED"/>
    <property type="match status" value="1"/>
</dbReference>
<protein>
    <submittedName>
        <fullName evidence="3">NifU family protein</fullName>
    </submittedName>
</protein>
<reference evidence="3" key="1">
    <citation type="journal article" date="2020" name="mSystems">
        <title>Genome- and Community-Level Interaction Insights into Carbon Utilization and Element Cycling Functions of Hydrothermarchaeota in Hydrothermal Sediment.</title>
        <authorList>
            <person name="Zhou Z."/>
            <person name="Liu Y."/>
            <person name="Xu W."/>
            <person name="Pan J."/>
            <person name="Luo Z.H."/>
            <person name="Li M."/>
        </authorList>
    </citation>
    <scope>NUCLEOTIDE SEQUENCE [LARGE SCALE GENOMIC DNA]</scope>
    <source>
        <strain evidence="3">SpSt-1257</strain>
    </source>
</reference>
<organism evidence="3">
    <name type="scientific">Sulfurihydrogenibium azorense</name>
    <dbReference type="NCBI Taxonomy" id="309806"/>
    <lineage>
        <taxon>Bacteria</taxon>
        <taxon>Pseudomonadati</taxon>
        <taxon>Aquificota</taxon>
        <taxon>Aquificia</taxon>
        <taxon>Aquificales</taxon>
        <taxon>Hydrogenothermaceae</taxon>
        <taxon>Sulfurihydrogenibium</taxon>
    </lineage>
</organism>
<comment type="similarity">
    <text evidence="1">Belongs to the NifU family.</text>
</comment>
<dbReference type="InterPro" id="IPR001075">
    <property type="entry name" value="NIF_FeS_clus_asmbl_NifU_C"/>
</dbReference>
<comment type="caution">
    <text evidence="3">The sequence shown here is derived from an EMBL/GenBank/DDBJ whole genome shotgun (WGS) entry which is preliminary data.</text>
</comment>
<name>A0A831YDG6_9AQUI</name>
<accession>A0A831YDG6</accession>
<dbReference type="PANTHER" id="PTHR11178:SF25">
    <property type="entry name" value="NIFU-LIKE PROTEIN 3, CHLOROPLASTIC"/>
    <property type="match status" value="1"/>
</dbReference>
<evidence type="ECO:0000259" key="2">
    <source>
        <dbReference type="Pfam" id="PF01106"/>
    </source>
</evidence>
<sequence>MVIEDKEQEVKEVLERIRPALLADAGNIDLVKVEGDEVFLKLYGTCQTCPVADMTMKDLVVYTIKESLPWVKAVNIGEEKYQII</sequence>
<dbReference type="Gene3D" id="3.30.300.130">
    <property type="entry name" value="Fe-S cluster assembly (FSCA)"/>
    <property type="match status" value="1"/>
</dbReference>
<dbReference type="InterPro" id="IPR034904">
    <property type="entry name" value="FSCA_dom_sf"/>
</dbReference>
<dbReference type="GO" id="GO:0051536">
    <property type="term" value="F:iron-sulfur cluster binding"/>
    <property type="evidence" value="ECO:0007669"/>
    <property type="project" value="InterPro"/>
</dbReference>
<gene>
    <name evidence="3" type="ORF">ENO34_02400</name>
</gene>
<feature type="domain" description="NIF system FeS cluster assembly NifU C-terminal" evidence="2">
    <location>
        <begin position="10"/>
        <end position="74"/>
    </location>
</feature>
<dbReference type="Proteomes" id="UP000885621">
    <property type="component" value="Unassembled WGS sequence"/>
</dbReference>
<proteinExistence type="inferred from homology"/>
<dbReference type="GO" id="GO:0016226">
    <property type="term" value="P:iron-sulfur cluster assembly"/>
    <property type="evidence" value="ECO:0007669"/>
    <property type="project" value="InterPro"/>
</dbReference>
<evidence type="ECO:0000256" key="1">
    <source>
        <dbReference type="ARBA" id="ARBA00006420"/>
    </source>
</evidence>
<dbReference type="Pfam" id="PF01106">
    <property type="entry name" value="NifU"/>
    <property type="match status" value="1"/>
</dbReference>
<dbReference type="AlphaFoldDB" id="A0A831YDG6"/>
<dbReference type="SUPFAM" id="SSF117916">
    <property type="entry name" value="Fe-S cluster assembly (FSCA) domain-like"/>
    <property type="match status" value="1"/>
</dbReference>
<evidence type="ECO:0000313" key="3">
    <source>
        <dbReference type="EMBL" id="HEV09233.1"/>
    </source>
</evidence>
<dbReference type="GO" id="GO:0005506">
    <property type="term" value="F:iron ion binding"/>
    <property type="evidence" value="ECO:0007669"/>
    <property type="project" value="InterPro"/>
</dbReference>
<dbReference type="EMBL" id="DSFC01000136">
    <property type="protein sequence ID" value="HEV09233.1"/>
    <property type="molecule type" value="Genomic_DNA"/>
</dbReference>